<evidence type="ECO:0000256" key="6">
    <source>
        <dbReference type="ARBA" id="ARBA00022769"/>
    </source>
</evidence>
<keyword evidence="6" id="KW-0228">DNA excision</keyword>
<keyword evidence="7" id="KW-0067">ATP-binding</keyword>
<gene>
    <name evidence="14" type="ordered locus">Ftrac_2316</name>
</gene>
<name>E4TLJ1_MARTH</name>
<keyword evidence="2" id="KW-0963">Cytoplasm</keyword>
<accession>E4TLJ1</accession>
<keyword evidence="8" id="KW-0267">Excision nuclease</keyword>
<evidence type="ECO:0000256" key="12">
    <source>
        <dbReference type="ARBA" id="ARBA00039316"/>
    </source>
</evidence>
<dbReference type="SUPFAM" id="SSF52540">
    <property type="entry name" value="P-loop containing nucleoside triphosphate hydrolases"/>
    <property type="match status" value="1"/>
</dbReference>
<dbReference type="STRING" id="643867.Ftrac_2316"/>
<evidence type="ECO:0000256" key="13">
    <source>
        <dbReference type="ARBA" id="ARBA00042156"/>
    </source>
</evidence>
<dbReference type="PANTHER" id="PTHR43152:SF3">
    <property type="entry name" value="UVRABC SYSTEM PROTEIN A"/>
    <property type="match status" value="1"/>
</dbReference>
<dbReference type="GO" id="GO:0006281">
    <property type="term" value="P:DNA repair"/>
    <property type="evidence" value="ECO:0007669"/>
    <property type="project" value="UniProtKB-KW"/>
</dbReference>
<comment type="subcellular location">
    <subcellularLocation>
        <location evidence="1">Cytoplasm</location>
    </subcellularLocation>
</comment>
<dbReference type="AlphaFoldDB" id="E4TLJ1"/>
<dbReference type="KEGG" id="mtt:Ftrac_2316"/>
<evidence type="ECO:0000256" key="11">
    <source>
        <dbReference type="ARBA" id="ARBA00038000"/>
    </source>
</evidence>
<dbReference type="EMBL" id="CP002349">
    <property type="protein sequence ID" value="ADR22295.1"/>
    <property type="molecule type" value="Genomic_DNA"/>
</dbReference>
<evidence type="ECO:0000256" key="4">
    <source>
        <dbReference type="ARBA" id="ARBA00022741"/>
    </source>
</evidence>
<keyword evidence="9" id="KW-0238">DNA-binding</keyword>
<dbReference type="eggNOG" id="COG0178">
    <property type="taxonomic scope" value="Bacteria"/>
</dbReference>
<dbReference type="InterPro" id="IPR027417">
    <property type="entry name" value="P-loop_NTPase"/>
</dbReference>
<protein>
    <recommendedName>
        <fullName evidence="12">UvrABC system protein A</fullName>
    </recommendedName>
    <alternativeName>
        <fullName evidence="13">Excinuclease ABC subunit A</fullName>
    </alternativeName>
</protein>
<keyword evidence="3" id="KW-0677">Repeat</keyword>
<evidence type="ECO:0000256" key="7">
    <source>
        <dbReference type="ARBA" id="ARBA00022840"/>
    </source>
</evidence>
<evidence type="ECO:0000313" key="14">
    <source>
        <dbReference type="EMBL" id="ADR22295.1"/>
    </source>
</evidence>
<dbReference type="GO" id="GO:0004518">
    <property type="term" value="F:nuclease activity"/>
    <property type="evidence" value="ECO:0007669"/>
    <property type="project" value="UniProtKB-KW"/>
</dbReference>
<keyword evidence="15" id="KW-1185">Reference proteome</keyword>
<comment type="similarity">
    <text evidence="11">Belongs to the ABC transporter superfamily. UvrA family.</text>
</comment>
<evidence type="ECO:0000256" key="8">
    <source>
        <dbReference type="ARBA" id="ARBA00022881"/>
    </source>
</evidence>
<evidence type="ECO:0000256" key="9">
    <source>
        <dbReference type="ARBA" id="ARBA00023125"/>
    </source>
</evidence>
<dbReference type="GO" id="GO:0005737">
    <property type="term" value="C:cytoplasm"/>
    <property type="evidence" value="ECO:0007669"/>
    <property type="project" value="UniProtKB-SubCell"/>
</dbReference>
<keyword evidence="4" id="KW-0547">Nucleotide-binding</keyword>
<dbReference type="PANTHER" id="PTHR43152">
    <property type="entry name" value="UVRABC SYSTEM PROTEIN A"/>
    <property type="match status" value="1"/>
</dbReference>
<evidence type="ECO:0000256" key="10">
    <source>
        <dbReference type="ARBA" id="ARBA00023204"/>
    </source>
</evidence>
<dbReference type="GO" id="GO:0003677">
    <property type="term" value="F:DNA binding"/>
    <property type="evidence" value="ECO:0007669"/>
    <property type="project" value="UniProtKB-KW"/>
</dbReference>
<reference evidence="14 15" key="1">
    <citation type="journal article" date="2011" name="Stand. Genomic Sci.">
        <title>Complete genome sequence of Marivirga tractuosa type strain (H-43).</title>
        <authorList>
            <person name="Pagani I."/>
            <person name="Chertkov O."/>
            <person name="Lapidus A."/>
            <person name="Lucas S."/>
            <person name="Del Rio T.G."/>
            <person name="Tice H."/>
            <person name="Copeland A."/>
            <person name="Cheng J.F."/>
            <person name="Nolan M."/>
            <person name="Saunders E."/>
            <person name="Pitluck S."/>
            <person name="Held B."/>
            <person name="Goodwin L."/>
            <person name="Liolios K."/>
            <person name="Ovchinikova G."/>
            <person name="Ivanova N."/>
            <person name="Mavromatis K."/>
            <person name="Pati A."/>
            <person name="Chen A."/>
            <person name="Palaniappan K."/>
            <person name="Land M."/>
            <person name="Hauser L."/>
            <person name="Jeffries C.D."/>
            <person name="Detter J.C."/>
            <person name="Han C."/>
            <person name="Tapia R."/>
            <person name="Ngatchou-Djao O.D."/>
            <person name="Rohde M."/>
            <person name="Goker M."/>
            <person name="Spring S."/>
            <person name="Sikorski J."/>
            <person name="Woyke T."/>
            <person name="Bristow J."/>
            <person name="Eisen J.A."/>
            <person name="Markowitz V."/>
            <person name="Hugenholtz P."/>
            <person name="Klenk H.P."/>
            <person name="Kyrpides N.C."/>
        </authorList>
    </citation>
    <scope>NUCLEOTIDE SEQUENCE [LARGE SCALE GENOMIC DNA]</scope>
    <source>
        <strain evidence="15">ATCC 23168 / DSM 4126 / NBRC 15989 / NCIMB 1408 / VKM B-1430 / H-43</strain>
    </source>
</reference>
<proteinExistence type="inferred from homology"/>
<evidence type="ECO:0000313" key="15">
    <source>
        <dbReference type="Proteomes" id="UP000008720"/>
    </source>
</evidence>
<evidence type="ECO:0000256" key="1">
    <source>
        <dbReference type="ARBA" id="ARBA00004496"/>
    </source>
</evidence>
<keyword evidence="10" id="KW-0234">DNA repair</keyword>
<keyword evidence="5" id="KW-0227">DNA damage</keyword>
<evidence type="ECO:0000256" key="5">
    <source>
        <dbReference type="ARBA" id="ARBA00022763"/>
    </source>
</evidence>
<evidence type="ECO:0000256" key="2">
    <source>
        <dbReference type="ARBA" id="ARBA00022490"/>
    </source>
</evidence>
<dbReference type="Gene3D" id="3.40.50.300">
    <property type="entry name" value="P-loop containing nucleotide triphosphate hydrolases"/>
    <property type="match status" value="1"/>
</dbReference>
<organism evidence="14 15">
    <name type="scientific">Marivirga tractuosa (strain ATCC 23168 / DSM 4126 / NBRC 15989 / NCIMB 1408 / VKM B-1430 / H-43)</name>
    <name type="common">Microscilla tractuosa</name>
    <name type="synonym">Flexibacter tractuosus</name>
    <dbReference type="NCBI Taxonomy" id="643867"/>
    <lineage>
        <taxon>Bacteria</taxon>
        <taxon>Pseudomonadati</taxon>
        <taxon>Bacteroidota</taxon>
        <taxon>Cytophagia</taxon>
        <taxon>Cytophagales</taxon>
        <taxon>Marivirgaceae</taxon>
        <taxon>Marivirga</taxon>
    </lineage>
</organism>
<evidence type="ECO:0000256" key="3">
    <source>
        <dbReference type="ARBA" id="ARBA00022737"/>
    </source>
</evidence>
<dbReference type="OrthoDB" id="9805423at2"/>
<dbReference type="GO" id="GO:0005524">
    <property type="term" value="F:ATP binding"/>
    <property type="evidence" value="ECO:0007669"/>
    <property type="project" value="UniProtKB-KW"/>
</dbReference>
<dbReference type="RefSeq" id="WP_013454438.1">
    <property type="nucleotide sequence ID" value="NC_014759.1"/>
</dbReference>
<dbReference type="Proteomes" id="UP000008720">
    <property type="component" value="Chromosome"/>
</dbReference>
<dbReference type="HOGENOM" id="CLU_2118106_0_0_10"/>
<sequence>MRIKNAHQNNLKNIDLTIPENQLIVVTGLSGSGKSSMAMSVIANEGYRYFLESLPAYNQQNGQLIPTAEGVLPNNLSRGLKAKGHPIGSTCISKRPYIYSQLLQERRGEIRLII</sequence>